<evidence type="ECO:0000256" key="2">
    <source>
        <dbReference type="ARBA" id="ARBA00023002"/>
    </source>
</evidence>
<name>A0A919H030_9ACTN</name>
<dbReference type="Proteomes" id="UP000600026">
    <property type="component" value="Unassembled WGS sequence"/>
</dbReference>
<evidence type="ECO:0000313" key="5">
    <source>
        <dbReference type="EMBL" id="GHI84894.1"/>
    </source>
</evidence>
<dbReference type="AlphaFoldDB" id="A0A919H030"/>
<proteinExistence type="predicted"/>
<dbReference type="InterPro" id="IPR050281">
    <property type="entry name" value="Flavin_monoamine_oxidase"/>
</dbReference>
<dbReference type="Gene3D" id="3.90.660.10">
    <property type="match status" value="2"/>
</dbReference>
<evidence type="ECO:0000313" key="6">
    <source>
        <dbReference type="Proteomes" id="UP000600026"/>
    </source>
</evidence>
<dbReference type="SUPFAM" id="SSF51905">
    <property type="entry name" value="FAD/NAD(P)-binding domain"/>
    <property type="match status" value="1"/>
</dbReference>
<evidence type="ECO:0000256" key="1">
    <source>
        <dbReference type="ARBA" id="ARBA00001974"/>
    </source>
</evidence>
<organism evidence="5 6">
    <name type="scientific">Streptomyces xanthophaeus</name>
    <dbReference type="NCBI Taxonomy" id="67385"/>
    <lineage>
        <taxon>Bacteria</taxon>
        <taxon>Bacillati</taxon>
        <taxon>Actinomycetota</taxon>
        <taxon>Actinomycetes</taxon>
        <taxon>Kitasatosporales</taxon>
        <taxon>Streptomycetaceae</taxon>
        <taxon>Streptomyces</taxon>
    </lineage>
</organism>
<accession>A0A919H030</accession>
<feature type="domain" description="Amine oxidase" evidence="4">
    <location>
        <begin position="17"/>
        <end position="434"/>
    </location>
</feature>
<dbReference type="InterPro" id="IPR002937">
    <property type="entry name" value="Amino_oxidase"/>
</dbReference>
<protein>
    <submittedName>
        <fullName evidence="5">Monoamine oxidase</fullName>
    </submittedName>
</protein>
<dbReference type="InterPro" id="IPR001613">
    <property type="entry name" value="Flavin_amine_oxidase"/>
</dbReference>
<feature type="binding site" evidence="3">
    <location>
        <position position="232"/>
    </location>
    <ligand>
        <name>FAD</name>
        <dbReference type="ChEBI" id="CHEBI:57692"/>
    </ligand>
</feature>
<keyword evidence="6" id="KW-1185">Reference proteome</keyword>
<reference evidence="5" key="1">
    <citation type="submission" date="2020-09" db="EMBL/GenBank/DDBJ databases">
        <title>Whole genome shotgun sequence of Streptomyces xanthophaeus NBRC 12829.</title>
        <authorList>
            <person name="Komaki H."/>
            <person name="Tamura T."/>
        </authorList>
    </citation>
    <scope>NUCLEOTIDE SEQUENCE</scope>
    <source>
        <strain evidence="5">NBRC 12829</strain>
    </source>
</reference>
<dbReference type="RefSeq" id="WP_157853068.1">
    <property type="nucleotide sequence ID" value="NZ_BNEE01000006.1"/>
</dbReference>
<dbReference type="EMBL" id="BNEE01000006">
    <property type="protein sequence ID" value="GHI84894.1"/>
    <property type="molecule type" value="Genomic_DNA"/>
</dbReference>
<dbReference type="OrthoDB" id="337830at2"/>
<dbReference type="InterPro" id="IPR036188">
    <property type="entry name" value="FAD/NAD-bd_sf"/>
</dbReference>
<dbReference type="Pfam" id="PF01593">
    <property type="entry name" value="Amino_oxidase"/>
    <property type="match status" value="1"/>
</dbReference>
<keyword evidence="2" id="KW-0560">Oxidoreductase</keyword>
<comment type="caution">
    <text evidence="5">The sequence shown here is derived from an EMBL/GenBank/DDBJ whole genome shotgun (WGS) entry which is preliminary data.</text>
</comment>
<gene>
    <name evidence="5" type="ORF">Sxan_22580</name>
</gene>
<sequence length="443" mass="47968">MSKAESRPDVVIIGGGFAGVTAARELTMRGRRAVLVESRDRLGGRTYTKDHDGHAMEFGGTWVHPLQPNVWAEMQRYGIETEPLPVAEGLRQAVVSGGRVVDLSDEDVARAMELLNQFCSPGAELFPEPFTEAWGPDPQGIGDRSFREQLETVKADPVLYDWLESMCCAVALGPLDKSAVTEYLRTYALSGWSAEQASAALTATKLVKGTRELIDGIAGHATLTDFRLNSHVTRVVQSDGEVRVELAGGDTITAPTAVIALPVNVLNSVEFEPRLSDTKRRAAEERHAGAGRKSIVKVKGDIGNVSVLAPEAYAVNWVVTYAKGGPEGTWVVAFSSDPDRLPMSAFDDTAGMQEALQPLLPGVEVESIVGWDWSNDPLSLGTWCIYRPGQLASILPDLRTTEGRLFFAGADSAIGWRSFIDGAIQSGYHTARHIDDYLNNGSR</sequence>
<dbReference type="PANTHER" id="PTHR10742">
    <property type="entry name" value="FLAVIN MONOAMINE OXIDASE"/>
    <property type="match status" value="1"/>
</dbReference>
<dbReference type="GO" id="GO:0016491">
    <property type="term" value="F:oxidoreductase activity"/>
    <property type="evidence" value="ECO:0007669"/>
    <property type="project" value="UniProtKB-KW"/>
</dbReference>
<evidence type="ECO:0000259" key="4">
    <source>
        <dbReference type="Pfam" id="PF01593"/>
    </source>
</evidence>
<evidence type="ECO:0000256" key="3">
    <source>
        <dbReference type="PIRSR" id="PIRSR601613-1"/>
    </source>
</evidence>
<comment type="cofactor">
    <cofactor evidence="1">
        <name>FAD</name>
        <dbReference type="ChEBI" id="CHEBI:57692"/>
    </cofactor>
</comment>
<dbReference type="Gene3D" id="6.10.140.1210">
    <property type="match status" value="1"/>
</dbReference>
<dbReference type="PANTHER" id="PTHR10742:SF410">
    <property type="entry name" value="LYSINE-SPECIFIC HISTONE DEMETHYLASE 2"/>
    <property type="match status" value="1"/>
</dbReference>
<dbReference type="Gene3D" id="3.50.50.60">
    <property type="entry name" value="FAD/NAD(P)-binding domain"/>
    <property type="match status" value="2"/>
</dbReference>
<dbReference type="PRINTS" id="PR00757">
    <property type="entry name" value="AMINEOXDASEF"/>
</dbReference>